<reference evidence="1" key="2">
    <citation type="submission" date="2018-03" db="EMBL/GenBank/DDBJ databases">
        <title>The Triticum urartu genome reveals the dynamic nature of wheat genome evolution.</title>
        <authorList>
            <person name="Ling H."/>
            <person name="Ma B."/>
            <person name="Shi X."/>
            <person name="Liu H."/>
            <person name="Dong L."/>
            <person name="Sun H."/>
            <person name="Cao Y."/>
            <person name="Gao Q."/>
            <person name="Zheng S."/>
            <person name="Li Y."/>
            <person name="Yu Y."/>
            <person name="Du H."/>
            <person name="Qi M."/>
            <person name="Li Y."/>
            <person name="Yu H."/>
            <person name="Cui Y."/>
            <person name="Wang N."/>
            <person name="Chen C."/>
            <person name="Wu H."/>
            <person name="Zhao Y."/>
            <person name="Zhang J."/>
            <person name="Li Y."/>
            <person name="Zhou W."/>
            <person name="Zhang B."/>
            <person name="Hu W."/>
            <person name="Eijk M."/>
            <person name="Tang J."/>
            <person name="Witsenboer H."/>
            <person name="Zhao S."/>
            <person name="Li Z."/>
            <person name="Zhang A."/>
            <person name="Wang D."/>
            <person name="Liang C."/>
        </authorList>
    </citation>
    <scope>NUCLEOTIDE SEQUENCE [LARGE SCALE GENOMIC DNA]</scope>
    <source>
        <strain evidence="1">cv. G1812</strain>
    </source>
</reference>
<proteinExistence type="predicted"/>
<name>A0A8R7QZD9_TRIUA</name>
<keyword evidence="2" id="KW-1185">Reference proteome</keyword>
<organism evidence="1 2">
    <name type="scientific">Triticum urartu</name>
    <name type="common">Red wild einkorn</name>
    <name type="synonym">Crithodium urartu</name>
    <dbReference type="NCBI Taxonomy" id="4572"/>
    <lineage>
        <taxon>Eukaryota</taxon>
        <taxon>Viridiplantae</taxon>
        <taxon>Streptophyta</taxon>
        <taxon>Embryophyta</taxon>
        <taxon>Tracheophyta</taxon>
        <taxon>Spermatophyta</taxon>
        <taxon>Magnoliopsida</taxon>
        <taxon>Liliopsida</taxon>
        <taxon>Poales</taxon>
        <taxon>Poaceae</taxon>
        <taxon>BOP clade</taxon>
        <taxon>Pooideae</taxon>
        <taxon>Triticodae</taxon>
        <taxon>Triticeae</taxon>
        <taxon>Triticinae</taxon>
        <taxon>Triticum</taxon>
    </lineage>
</organism>
<accession>A0A8R7QZD9</accession>
<evidence type="ECO:0000313" key="2">
    <source>
        <dbReference type="Proteomes" id="UP000015106"/>
    </source>
</evidence>
<dbReference type="AlphaFoldDB" id="A0A8R7QZD9"/>
<sequence>MVSLSTIHKLPRYLWVIDLLHSMETGSITLLDWNQWPDYRSHKLLICLLLRYQVKILVQYACPAPEVFG</sequence>
<dbReference type="Proteomes" id="UP000015106">
    <property type="component" value="Chromosome 7"/>
</dbReference>
<protein>
    <submittedName>
        <fullName evidence="1">Uncharacterized protein</fullName>
    </submittedName>
</protein>
<evidence type="ECO:0000313" key="1">
    <source>
        <dbReference type="EnsemblPlants" id="TuG1812G0700000388.01.T02"/>
    </source>
</evidence>
<reference evidence="2" key="1">
    <citation type="journal article" date="2013" name="Nature">
        <title>Draft genome of the wheat A-genome progenitor Triticum urartu.</title>
        <authorList>
            <person name="Ling H.Q."/>
            <person name="Zhao S."/>
            <person name="Liu D."/>
            <person name="Wang J."/>
            <person name="Sun H."/>
            <person name="Zhang C."/>
            <person name="Fan H."/>
            <person name="Li D."/>
            <person name="Dong L."/>
            <person name="Tao Y."/>
            <person name="Gao C."/>
            <person name="Wu H."/>
            <person name="Li Y."/>
            <person name="Cui Y."/>
            <person name="Guo X."/>
            <person name="Zheng S."/>
            <person name="Wang B."/>
            <person name="Yu K."/>
            <person name="Liang Q."/>
            <person name="Yang W."/>
            <person name="Lou X."/>
            <person name="Chen J."/>
            <person name="Feng M."/>
            <person name="Jian J."/>
            <person name="Zhang X."/>
            <person name="Luo G."/>
            <person name="Jiang Y."/>
            <person name="Liu J."/>
            <person name="Wang Z."/>
            <person name="Sha Y."/>
            <person name="Zhang B."/>
            <person name="Wu H."/>
            <person name="Tang D."/>
            <person name="Shen Q."/>
            <person name="Xue P."/>
            <person name="Zou S."/>
            <person name="Wang X."/>
            <person name="Liu X."/>
            <person name="Wang F."/>
            <person name="Yang Y."/>
            <person name="An X."/>
            <person name="Dong Z."/>
            <person name="Zhang K."/>
            <person name="Zhang X."/>
            <person name="Luo M.C."/>
            <person name="Dvorak J."/>
            <person name="Tong Y."/>
            <person name="Wang J."/>
            <person name="Yang H."/>
            <person name="Li Z."/>
            <person name="Wang D."/>
            <person name="Zhang A."/>
            <person name="Wang J."/>
        </authorList>
    </citation>
    <scope>NUCLEOTIDE SEQUENCE</scope>
    <source>
        <strain evidence="2">cv. G1812</strain>
    </source>
</reference>
<dbReference type="EnsemblPlants" id="TuG1812G0700000388.01.T02">
    <property type="protein sequence ID" value="TuG1812G0700000388.01.T02"/>
    <property type="gene ID" value="TuG1812G0700000388.01"/>
</dbReference>
<dbReference type="Gramene" id="TuG1812G0700000388.01.T02">
    <property type="protein sequence ID" value="TuG1812G0700000388.01.T02"/>
    <property type="gene ID" value="TuG1812G0700000388.01"/>
</dbReference>
<reference evidence="1" key="3">
    <citation type="submission" date="2022-06" db="UniProtKB">
        <authorList>
            <consortium name="EnsemblPlants"/>
        </authorList>
    </citation>
    <scope>IDENTIFICATION</scope>
</reference>